<evidence type="ECO:0000313" key="2">
    <source>
        <dbReference type="EMBL" id="BBC81251.1"/>
    </source>
</evidence>
<keyword evidence="1" id="KW-0472">Membrane</keyword>
<proteinExistence type="predicted"/>
<keyword evidence="1" id="KW-1133">Transmembrane helix</keyword>
<name>A0A2Z5ZL15_9PROT</name>
<keyword evidence="1" id="KW-0812">Transmembrane</keyword>
<reference evidence="2 3" key="1">
    <citation type="submission" date="2018-02" db="EMBL/GenBank/DDBJ databases">
        <title>Acetobacter orientalis genome.</title>
        <authorList>
            <person name="Nakashima N."/>
            <person name="Tamura T."/>
        </authorList>
    </citation>
    <scope>NUCLEOTIDE SEQUENCE [LARGE SCALE GENOMIC DNA]</scope>
    <source>
        <strain evidence="2 3">FAN1</strain>
    </source>
</reference>
<accession>A0A2Z5ZL15</accession>
<feature type="transmembrane region" description="Helical" evidence="1">
    <location>
        <begin position="15"/>
        <end position="34"/>
    </location>
</feature>
<dbReference type="Proteomes" id="UP000270034">
    <property type="component" value="Chromosome"/>
</dbReference>
<dbReference type="AlphaFoldDB" id="A0A2Z5ZL15"/>
<feature type="transmembrane region" description="Helical" evidence="1">
    <location>
        <begin position="41"/>
        <end position="57"/>
    </location>
</feature>
<evidence type="ECO:0000256" key="1">
    <source>
        <dbReference type="SAM" id="Phobius"/>
    </source>
</evidence>
<protein>
    <submittedName>
        <fullName evidence="2">Fusaric acid resistance protein</fullName>
    </submittedName>
</protein>
<dbReference type="KEGG" id="aot:AcetOri_orf04409"/>
<organism evidence="2 3">
    <name type="scientific">Acetobacter orientalis</name>
    <dbReference type="NCBI Taxonomy" id="146474"/>
    <lineage>
        <taxon>Bacteria</taxon>
        <taxon>Pseudomonadati</taxon>
        <taxon>Pseudomonadota</taxon>
        <taxon>Alphaproteobacteria</taxon>
        <taxon>Acetobacterales</taxon>
        <taxon>Acetobacteraceae</taxon>
        <taxon>Acetobacter</taxon>
    </lineage>
</organism>
<evidence type="ECO:0000313" key="3">
    <source>
        <dbReference type="Proteomes" id="UP000270034"/>
    </source>
</evidence>
<feature type="transmembrane region" description="Helical" evidence="1">
    <location>
        <begin position="63"/>
        <end position="79"/>
    </location>
</feature>
<gene>
    <name evidence="2" type="ORF">AcetOrient_orf04409</name>
</gene>
<dbReference type="EMBL" id="AP018515">
    <property type="protein sequence ID" value="BBC81251.1"/>
    <property type="molecule type" value="Genomic_DNA"/>
</dbReference>
<sequence>MSGTLYTRPTLRDKAENALVLAAAIAGRVWFALYDSPHFRGLFYTLFLLACFIGGFTETGQDITAYLLTIGFCIWDILAEMTGLPRLDVGGMV</sequence>